<gene>
    <name evidence="8" type="ORF">TSTA_122490</name>
</gene>
<proteinExistence type="predicted"/>
<dbReference type="PANTHER" id="PTHR47660">
    <property type="entry name" value="TRANSCRIPTION FACTOR WITH C2H2 AND ZN(2)-CYS(6) DNA BINDING DOMAIN (EUROFUNG)-RELATED-RELATED"/>
    <property type="match status" value="1"/>
</dbReference>
<dbReference type="OMA" id="VWEAQSA"/>
<keyword evidence="2" id="KW-0862">Zinc</keyword>
<dbReference type="InParanoid" id="B8MC70"/>
<dbReference type="SMART" id="SM00066">
    <property type="entry name" value="GAL4"/>
    <property type="match status" value="1"/>
</dbReference>
<dbReference type="CDD" id="cd00067">
    <property type="entry name" value="GAL4"/>
    <property type="match status" value="1"/>
</dbReference>
<sequence length="388" mass="44201">MENACKPCATAKRKCERQTPQCARCRRRGIECTYPPAKQTAFILCEDDHSSAQEHGSISYVFSSDKSTYTRSETLPLPSWPCTVPAPSDIGLLAVSATRLVASDQLMSYVAMLRTWLTQWVDQGSNPFIHASLYKARMPSCMQDAYTALSSYFLKNPTNEQTIYHILEDRLQRLVDTQGVEEYGPAKRQHDLNSIDHLARVQSLLIFVVMALFDGDIRLRHFAESYIPVLEIWVEAMIDHTNQMLSLSVGPEKERQLYYNLNVENANDRQNLNWHCWVIAESTQRTWMMAAGVQAIYSIMQSGKAPPCRGHMVITTRPGVWEASSALAWSRLCLETNTGIIQMSEADRLFAEAAPEEVDDFTRVFLEATYGKDRMERWVCDREIMTES</sequence>
<dbReference type="InterPro" id="IPR036864">
    <property type="entry name" value="Zn2-C6_fun-type_DNA-bd_sf"/>
</dbReference>
<organism evidence="8 9">
    <name type="scientific">Talaromyces stipitatus (strain ATCC 10500 / CBS 375.48 / QM 6759 / NRRL 1006)</name>
    <name type="common">Penicillium stipitatum</name>
    <dbReference type="NCBI Taxonomy" id="441959"/>
    <lineage>
        <taxon>Eukaryota</taxon>
        <taxon>Fungi</taxon>
        <taxon>Dikarya</taxon>
        <taxon>Ascomycota</taxon>
        <taxon>Pezizomycotina</taxon>
        <taxon>Eurotiomycetes</taxon>
        <taxon>Eurotiomycetidae</taxon>
        <taxon>Eurotiales</taxon>
        <taxon>Trichocomaceae</taxon>
        <taxon>Talaromyces</taxon>
        <taxon>Talaromyces sect. Talaromyces</taxon>
    </lineage>
</organism>
<dbReference type="PROSITE" id="PS00463">
    <property type="entry name" value="ZN2_CY6_FUNGAL_1"/>
    <property type="match status" value="1"/>
</dbReference>
<dbReference type="OrthoDB" id="39175at2759"/>
<keyword evidence="6" id="KW-0539">Nucleus</keyword>
<dbReference type="PhylomeDB" id="B8MC70"/>
<dbReference type="GeneID" id="8097714"/>
<dbReference type="HOGENOM" id="CLU_024655_0_0_1"/>
<dbReference type="VEuPathDB" id="FungiDB:TSTA_122490"/>
<evidence type="ECO:0000256" key="3">
    <source>
        <dbReference type="ARBA" id="ARBA00023015"/>
    </source>
</evidence>
<dbReference type="InterPro" id="IPR001138">
    <property type="entry name" value="Zn2Cys6_DnaBD"/>
</dbReference>
<reference evidence="9" key="1">
    <citation type="journal article" date="2015" name="Genome Announc.">
        <title>Genome sequence of the AIDS-associated pathogen Penicillium marneffei (ATCC18224) and its near taxonomic relative Talaromyces stipitatus (ATCC10500).</title>
        <authorList>
            <person name="Nierman W.C."/>
            <person name="Fedorova-Abrams N.D."/>
            <person name="Andrianopoulos A."/>
        </authorList>
    </citation>
    <scope>NUCLEOTIDE SEQUENCE [LARGE SCALE GENOMIC DNA]</scope>
    <source>
        <strain evidence="9">ATCC 10500 / CBS 375.48 / QM 6759 / NRRL 1006</strain>
    </source>
</reference>
<evidence type="ECO:0000256" key="2">
    <source>
        <dbReference type="ARBA" id="ARBA00022833"/>
    </source>
</evidence>
<protein>
    <recommendedName>
        <fullName evidence="7">Zn(2)-C6 fungal-type domain-containing protein</fullName>
    </recommendedName>
</protein>
<dbReference type="Pfam" id="PF00172">
    <property type="entry name" value="Zn_clus"/>
    <property type="match status" value="1"/>
</dbReference>
<dbReference type="RefSeq" id="XP_002482508.1">
    <property type="nucleotide sequence ID" value="XM_002482463.1"/>
</dbReference>
<dbReference type="STRING" id="441959.B8MC70"/>
<dbReference type="EMBL" id="EQ962655">
    <property type="protein sequence ID" value="EED18516.1"/>
    <property type="molecule type" value="Genomic_DNA"/>
</dbReference>
<evidence type="ECO:0000256" key="5">
    <source>
        <dbReference type="ARBA" id="ARBA00023163"/>
    </source>
</evidence>
<keyword evidence="9" id="KW-1185">Reference proteome</keyword>
<dbReference type="GO" id="GO:0000981">
    <property type="term" value="F:DNA-binding transcription factor activity, RNA polymerase II-specific"/>
    <property type="evidence" value="ECO:0007669"/>
    <property type="project" value="InterPro"/>
</dbReference>
<dbReference type="AlphaFoldDB" id="B8MC70"/>
<dbReference type="Proteomes" id="UP000001745">
    <property type="component" value="Unassembled WGS sequence"/>
</dbReference>
<accession>B8MC70</accession>
<evidence type="ECO:0000256" key="6">
    <source>
        <dbReference type="ARBA" id="ARBA00023242"/>
    </source>
</evidence>
<evidence type="ECO:0000256" key="1">
    <source>
        <dbReference type="ARBA" id="ARBA00022723"/>
    </source>
</evidence>
<evidence type="ECO:0000313" key="9">
    <source>
        <dbReference type="Proteomes" id="UP000001745"/>
    </source>
</evidence>
<evidence type="ECO:0000259" key="7">
    <source>
        <dbReference type="PROSITE" id="PS50048"/>
    </source>
</evidence>
<feature type="domain" description="Zn(2)-C6 fungal-type" evidence="7">
    <location>
        <begin position="4"/>
        <end position="34"/>
    </location>
</feature>
<evidence type="ECO:0000313" key="8">
    <source>
        <dbReference type="EMBL" id="EED18516.1"/>
    </source>
</evidence>
<keyword evidence="5" id="KW-0804">Transcription</keyword>
<dbReference type="SUPFAM" id="SSF57701">
    <property type="entry name" value="Zn2/Cys6 DNA-binding domain"/>
    <property type="match status" value="1"/>
</dbReference>
<keyword evidence="3" id="KW-0805">Transcription regulation</keyword>
<dbReference type="GO" id="GO:0003677">
    <property type="term" value="F:DNA binding"/>
    <property type="evidence" value="ECO:0007669"/>
    <property type="project" value="UniProtKB-KW"/>
</dbReference>
<evidence type="ECO:0000256" key="4">
    <source>
        <dbReference type="ARBA" id="ARBA00023125"/>
    </source>
</evidence>
<keyword evidence="4" id="KW-0238">DNA-binding</keyword>
<name>B8MC70_TALSN</name>
<dbReference type="eggNOG" id="ENOG502SPBP">
    <property type="taxonomic scope" value="Eukaryota"/>
</dbReference>
<dbReference type="Gene3D" id="4.10.240.10">
    <property type="entry name" value="Zn(2)-C6 fungal-type DNA-binding domain"/>
    <property type="match status" value="1"/>
</dbReference>
<dbReference type="PROSITE" id="PS50048">
    <property type="entry name" value="ZN2_CY6_FUNGAL_2"/>
    <property type="match status" value="1"/>
</dbReference>
<keyword evidence="1" id="KW-0479">Metal-binding</keyword>
<dbReference type="GO" id="GO:0008270">
    <property type="term" value="F:zinc ion binding"/>
    <property type="evidence" value="ECO:0007669"/>
    <property type="project" value="InterPro"/>
</dbReference>